<evidence type="ECO:0000313" key="1">
    <source>
        <dbReference type="EMBL" id="MCL9817024.1"/>
    </source>
</evidence>
<name>A0AAE3FYI7_9EURY</name>
<protein>
    <submittedName>
        <fullName evidence="1">Uncharacterized protein</fullName>
    </submittedName>
</protein>
<comment type="caution">
    <text evidence="1">The sequence shown here is derived from an EMBL/GenBank/DDBJ whole genome shotgun (WGS) entry which is preliminary data.</text>
</comment>
<dbReference type="EMBL" id="JAKRVX010000003">
    <property type="protein sequence ID" value="MCL9817024.1"/>
    <property type="molecule type" value="Genomic_DNA"/>
</dbReference>
<sequence length="218" mass="24006">MAVSSALDLPRSRIRTWVDENGAPDAARAVDEAHTLGWLGELDTARQTHFSTLVAGIFSGGSISSDLYVPSWTVDRPSVTDAIETALRELGSSVRCRHENVDSRSTEILPERHASLLGRVLVCMGAPLGQKAIDDDLRVPPRLFDASEEVRLAFCEVYLRNRLSPIDGRASGPIMEDRPAVYREQLANLFQSVGIDARSAERTVTVRFDSLPFSIEEL</sequence>
<evidence type="ECO:0000313" key="2">
    <source>
        <dbReference type="Proteomes" id="UP001203207"/>
    </source>
</evidence>
<gene>
    <name evidence="1" type="ORF">AArcSt2_08730</name>
</gene>
<dbReference type="AlphaFoldDB" id="A0AAE3FYI7"/>
<proteinExistence type="predicted"/>
<dbReference type="Proteomes" id="UP001203207">
    <property type="component" value="Unassembled WGS sequence"/>
</dbReference>
<keyword evidence="2" id="KW-1185">Reference proteome</keyword>
<organism evidence="1 2">
    <name type="scientific">Natronocalculus amylovorans</name>
    <dbReference type="NCBI Taxonomy" id="2917812"/>
    <lineage>
        <taxon>Archaea</taxon>
        <taxon>Methanobacteriati</taxon>
        <taxon>Methanobacteriota</taxon>
        <taxon>Stenosarchaea group</taxon>
        <taxon>Halobacteria</taxon>
        <taxon>Halobacteriales</taxon>
        <taxon>Haloferacaceae</taxon>
        <taxon>Natronocalculus</taxon>
    </lineage>
</organism>
<accession>A0AAE3FYI7</accession>
<reference evidence="1" key="1">
    <citation type="journal article" date="2022" name="Syst. Appl. Microbiol.">
        <title>Natronocalculus amylovorans gen. nov., sp. nov., and Natranaeroarchaeum aerophilus sp. nov., dominant culturable amylolytic natronoarchaea from hypersaline soda lakes in southwestern Siberia.</title>
        <authorList>
            <person name="Sorokin D.Y."/>
            <person name="Elcheninov A.G."/>
            <person name="Khizhniak T.V."/>
            <person name="Koenen M."/>
            <person name="Bale N.J."/>
            <person name="Damste J.S.S."/>
            <person name="Kublanov I.V."/>
        </authorList>
    </citation>
    <scope>NUCLEOTIDE SEQUENCE</scope>
    <source>
        <strain evidence="1">AArc-St2</strain>
    </source>
</reference>
<reference evidence="1" key="2">
    <citation type="submission" date="2022-02" db="EMBL/GenBank/DDBJ databases">
        <authorList>
            <person name="Elcheninov A.G."/>
            <person name="Sorokin D.Y."/>
            <person name="Kublanov I.V."/>
        </authorList>
    </citation>
    <scope>NUCLEOTIDE SEQUENCE</scope>
    <source>
        <strain evidence="1">AArc-St2</strain>
    </source>
</reference>